<organism evidence="2">
    <name type="scientific">hydrocarbon metagenome</name>
    <dbReference type="NCBI Taxonomy" id="938273"/>
    <lineage>
        <taxon>unclassified sequences</taxon>
        <taxon>metagenomes</taxon>
        <taxon>ecological metagenomes</taxon>
    </lineage>
</organism>
<feature type="compositionally biased region" description="Basic and acidic residues" evidence="1">
    <location>
        <begin position="1"/>
        <end position="14"/>
    </location>
</feature>
<sequence length="59" mass="6718">MGREQTDCPERDTTRVGAGAGDARRPEFSDLQDIHALSLITHCRDKFSTERRDPEGRFL</sequence>
<evidence type="ECO:0000256" key="1">
    <source>
        <dbReference type="SAM" id="MobiDB-lite"/>
    </source>
</evidence>
<reference evidence="2" key="1">
    <citation type="journal article" date="2015" name="Proc. Natl. Acad. Sci. U.S.A.">
        <title>Networks of energetic and metabolic interactions define dynamics in microbial communities.</title>
        <authorList>
            <person name="Embree M."/>
            <person name="Liu J.K."/>
            <person name="Al-Bassam M.M."/>
            <person name="Zengler K."/>
        </authorList>
    </citation>
    <scope>NUCLEOTIDE SEQUENCE</scope>
</reference>
<protein>
    <submittedName>
        <fullName evidence="2">Uncharacterized protein</fullName>
    </submittedName>
</protein>
<accession>A0A0W8F121</accession>
<feature type="region of interest" description="Disordered" evidence="1">
    <location>
        <begin position="1"/>
        <end position="25"/>
    </location>
</feature>
<dbReference type="EMBL" id="LNQE01001647">
    <property type="protein sequence ID" value="KUG14529.1"/>
    <property type="molecule type" value="Genomic_DNA"/>
</dbReference>
<name>A0A0W8F121_9ZZZZ</name>
<evidence type="ECO:0000313" key="2">
    <source>
        <dbReference type="EMBL" id="KUG14529.1"/>
    </source>
</evidence>
<gene>
    <name evidence="2" type="ORF">ASZ90_015830</name>
</gene>
<dbReference type="AlphaFoldDB" id="A0A0W8F121"/>
<comment type="caution">
    <text evidence="2">The sequence shown here is derived from an EMBL/GenBank/DDBJ whole genome shotgun (WGS) entry which is preliminary data.</text>
</comment>
<proteinExistence type="predicted"/>